<sequence>MSVVRRFWIEFERGHESALWWIGSYAGVTGYDERDCLAMVADLLTDGAQLPPVRRITPDIVVDENLPVNVRALGVPVWPGVWYPPMNLKTGPDLTRQSRRNTAWPPGR</sequence>
<organism evidence="1 2">
    <name type="scientific">Nocardia cyriacigeorgica</name>
    <dbReference type="NCBI Taxonomy" id="135487"/>
    <lineage>
        <taxon>Bacteria</taxon>
        <taxon>Bacillati</taxon>
        <taxon>Actinomycetota</taxon>
        <taxon>Actinomycetes</taxon>
        <taxon>Mycobacteriales</taxon>
        <taxon>Nocardiaceae</taxon>
        <taxon>Nocardia</taxon>
    </lineage>
</organism>
<accession>A0A4U8W6W1</accession>
<dbReference type="EMBL" id="LR215973">
    <property type="protein sequence ID" value="VFB00355.1"/>
    <property type="molecule type" value="Genomic_DNA"/>
</dbReference>
<evidence type="ECO:0000313" key="2">
    <source>
        <dbReference type="Proteomes" id="UP000290439"/>
    </source>
</evidence>
<evidence type="ECO:0000313" key="1">
    <source>
        <dbReference type="EMBL" id="VFB00355.1"/>
    </source>
</evidence>
<gene>
    <name evidence="1" type="ORF">NCTC10797_04150</name>
</gene>
<reference evidence="1 2" key="1">
    <citation type="submission" date="2019-02" db="EMBL/GenBank/DDBJ databases">
        <authorList>
            <consortium name="Pathogen Informatics"/>
        </authorList>
    </citation>
    <scope>NUCLEOTIDE SEQUENCE [LARGE SCALE GENOMIC DNA]</scope>
    <source>
        <strain evidence="1 2">3012STDY6756504</strain>
    </source>
</reference>
<dbReference type="AlphaFoldDB" id="A0A4U8W6W1"/>
<dbReference type="Proteomes" id="UP000290439">
    <property type="component" value="Chromosome"/>
</dbReference>
<name>A0A4U8W6W1_9NOCA</name>
<proteinExistence type="predicted"/>
<protein>
    <submittedName>
        <fullName evidence="1">Uncharacterized protein</fullName>
    </submittedName>
</protein>